<evidence type="ECO:0000313" key="1">
    <source>
        <dbReference type="Proteomes" id="UP000790787"/>
    </source>
</evidence>
<name>A0AC58SK54_TOBAC</name>
<keyword evidence="1" id="KW-1185">Reference proteome</keyword>
<sequence>MGSKAFLFLGLCLAIFVMISSEVLARELAETSTTSEEDSKKSNNKNEVHEAQYGGGGYPAGYPAARYPVPGGGYPDGGRGGGVYPGGGRGCGGYCRYGCCGRRNYRCCSYKAKKSNNKNEVHEAQYGGGGYPAGYPAARYPVPGGGYPDGGRGGGVYPGGGRGCGGYCRYGCCGRRNYRCCSYKGEAIHG</sequence>
<accession>A0AC58SK54</accession>
<evidence type="ECO:0000313" key="2">
    <source>
        <dbReference type="RefSeq" id="XP_075085351.1"/>
    </source>
</evidence>
<proteinExistence type="predicted"/>
<dbReference type="Proteomes" id="UP000790787">
    <property type="component" value="Chromosome 14"/>
</dbReference>
<protein>
    <submittedName>
        <fullName evidence="2">Glycine-rich protein-like</fullName>
    </submittedName>
</protein>
<dbReference type="RefSeq" id="XP_075085351.1">
    <property type="nucleotide sequence ID" value="XM_075229250.1"/>
</dbReference>
<gene>
    <name evidence="2" type="primary">LOC107814975</name>
</gene>
<organism evidence="1 2">
    <name type="scientific">Nicotiana tabacum</name>
    <name type="common">Common tobacco</name>
    <dbReference type="NCBI Taxonomy" id="4097"/>
    <lineage>
        <taxon>Eukaryota</taxon>
        <taxon>Viridiplantae</taxon>
        <taxon>Streptophyta</taxon>
        <taxon>Embryophyta</taxon>
        <taxon>Tracheophyta</taxon>
        <taxon>Spermatophyta</taxon>
        <taxon>Magnoliopsida</taxon>
        <taxon>eudicotyledons</taxon>
        <taxon>Gunneridae</taxon>
        <taxon>Pentapetalae</taxon>
        <taxon>asterids</taxon>
        <taxon>lamiids</taxon>
        <taxon>Solanales</taxon>
        <taxon>Solanaceae</taxon>
        <taxon>Nicotianoideae</taxon>
        <taxon>Nicotianeae</taxon>
        <taxon>Nicotiana</taxon>
    </lineage>
</organism>
<reference evidence="2" key="2">
    <citation type="submission" date="2025-08" db="UniProtKB">
        <authorList>
            <consortium name="RefSeq"/>
        </authorList>
    </citation>
    <scope>IDENTIFICATION</scope>
    <source>
        <tissue evidence="2">Leaf</tissue>
    </source>
</reference>
<reference evidence="1" key="1">
    <citation type="journal article" date="2014" name="Nat. Commun.">
        <title>The tobacco genome sequence and its comparison with those of tomato and potato.</title>
        <authorList>
            <person name="Sierro N."/>
            <person name="Battey J.N."/>
            <person name="Ouadi S."/>
            <person name="Bakaher N."/>
            <person name="Bovet L."/>
            <person name="Willig A."/>
            <person name="Goepfert S."/>
            <person name="Peitsch M.C."/>
            <person name="Ivanov N.V."/>
        </authorList>
    </citation>
    <scope>NUCLEOTIDE SEQUENCE [LARGE SCALE GENOMIC DNA]</scope>
</reference>